<evidence type="ECO:0000256" key="11">
    <source>
        <dbReference type="ARBA" id="ARBA00032305"/>
    </source>
</evidence>
<dbReference type="InterPro" id="IPR036704">
    <property type="entry name" value="RraA/RraA-like_sf"/>
</dbReference>
<dbReference type="Proteomes" id="UP000503011">
    <property type="component" value="Chromosome"/>
</dbReference>
<dbReference type="GO" id="GO:0008948">
    <property type="term" value="F:oxaloacetate decarboxylase activity"/>
    <property type="evidence" value="ECO:0007669"/>
    <property type="project" value="UniProtKB-EC"/>
</dbReference>
<comment type="subunit">
    <text evidence="4">Homotrimer.</text>
</comment>
<comment type="similarity">
    <text evidence="3">Belongs to the class II aldolase/RraA-like family.</text>
</comment>
<evidence type="ECO:0000256" key="8">
    <source>
        <dbReference type="ARBA" id="ARBA00025046"/>
    </source>
</evidence>
<dbReference type="GO" id="GO:0046872">
    <property type="term" value="F:metal ion binding"/>
    <property type="evidence" value="ECO:0007669"/>
    <property type="project" value="UniProtKB-KW"/>
</dbReference>
<dbReference type="SUPFAM" id="SSF89562">
    <property type="entry name" value="RraA-like"/>
    <property type="match status" value="1"/>
</dbReference>
<keyword evidence="13" id="KW-0460">Magnesium</keyword>
<evidence type="ECO:0000256" key="3">
    <source>
        <dbReference type="ARBA" id="ARBA00008621"/>
    </source>
</evidence>
<evidence type="ECO:0000256" key="10">
    <source>
        <dbReference type="ARBA" id="ARBA00030169"/>
    </source>
</evidence>
<feature type="binding site" evidence="13">
    <location>
        <position position="129"/>
    </location>
    <ligand>
        <name>Mg(2+)</name>
        <dbReference type="ChEBI" id="CHEBI:18420"/>
    </ligand>
</feature>
<organism evidence="14 15">
    <name type="scientific">Phytohabitans suffuscus</name>
    <dbReference type="NCBI Taxonomy" id="624315"/>
    <lineage>
        <taxon>Bacteria</taxon>
        <taxon>Bacillati</taxon>
        <taxon>Actinomycetota</taxon>
        <taxon>Actinomycetes</taxon>
        <taxon>Micromonosporales</taxon>
        <taxon>Micromonosporaceae</taxon>
    </lineage>
</organism>
<evidence type="ECO:0000256" key="7">
    <source>
        <dbReference type="ARBA" id="ARBA00016549"/>
    </source>
</evidence>
<evidence type="ECO:0000256" key="6">
    <source>
        <dbReference type="ARBA" id="ARBA00012947"/>
    </source>
</evidence>
<dbReference type="EC" id="4.1.1.112" evidence="6"/>
<sequence>MADFDVASVRVNPVAPPPVGADTLAALARASASLVVDQDEDDCLSLPAGLRPLGDRPGNTFLCAPAFTINARPGDNVAVRLGIERAEPGQVLVIAGKADRSRGLIGEIMARKAAARGIAGFVIEGVVRDGAAIGRLDLPVFCLGSALKRATKHGHGDVGYPVAIGNEVVYPGDVVVADLDGTAVVRSAGAAAVAARIEAALAYEADRMRSADAGTLDLGVGGPARS</sequence>
<evidence type="ECO:0000256" key="13">
    <source>
        <dbReference type="PIRSR" id="PIRSR605493-1"/>
    </source>
</evidence>
<keyword evidence="13" id="KW-0479">Metal-binding</keyword>
<comment type="function">
    <text evidence="8">Catalyzes the aldol cleavage of 4-hydroxy-4-methyl-2-oxoglutarate (HMG) into 2 molecules of pyruvate. Also contains a secondary oxaloacetate (OAA) decarboxylase activity due to the common pyruvate enolate transition state formed following C-C bond cleavage in the retro-aldol and decarboxylation reactions.</text>
</comment>
<feature type="binding site" evidence="13">
    <location>
        <position position="128"/>
    </location>
    <ligand>
        <name>substrate</name>
    </ligand>
</feature>
<evidence type="ECO:0000313" key="15">
    <source>
        <dbReference type="Proteomes" id="UP000503011"/>
    </source>
</evidence>
<dbReference type="EC" id="4.1.3.17" evidence="5"/>
<feature type="binding site" evidence="13">
    <location>
        <begin position="106"/>
        <end position="109"/>
    </location>
    <ligand>
        <name>substrate</name>
    </ligand>
</feature>
<gene>
    <name evidence="14" type="ORF">Psuf_073360</name>
</gene>
<keyword evidence="15" id="KW-1185">Reference proteome</keyword>
<dbReference type="EMBL" id="AP022871">
    <property type="protein sequence ID" value="BCB90023.1"/>
    <property type="molecule type" value="Genomic_DNA"/>
</dbReference>
<dbReference type="PANTHER" id="PTHR33254:SF4">
    <property type="entry name" value="4-HYDROXY-4-METHYL-2-OXOGLUTARATE ALDOLASE 3-RELATED"/>
    <property type="match status" value="1"/>
</dbReference>
<comment type="cofactor">
    <cofactor evidence="13">
        <name>Mg(2+)</name>
        <dbReference type="ChEBI" id="CHEBI:18420"/>
    </cofactor>
</comment>
<evidence type="ECO:0000256" key="2">
    <source>
        <dbReference type="ARBA" id="ARBA00001968"/>
    </source>
</evidence>
<dbReference type="CDD" id="cd16841">
    <property type="entry name" value="RraA_family"/>
    <property type="match status" value="1"/>
</dbReference>
<dbReference type="GO" id="GO:0047443">
    <property type="term" value="F:4-hydroxy-4-methyl-2-oxoglutarate aldolase activity"/>
    <property type="evidence" value="ECO:0007669"/>
    <property type="project" value="UniProtKB-EC"/>
</dbReference>
<dbReference type="RefSeq" id="WP_173162132.1">
    <property type="nucleotide sequence ID" value="NZ_AP022871.1"/>
</dbReference>
<evidence type="ECO:0000256" key="9">
    <source>
        <dbReference type="ARBA" id="ARBA00029596"/>
    </source>
</evidence>
<protein>
    <recommendedName>
        <fullName evidence="7">Putative 4-hydroxy-4-methyl-2-oxoglutarate aldolase</fullName>
        <ecNumber evidence="6">4.1.1.112</ecNumber>
        <ecNumber evidence="5">4.1.3.17</ecNumber>
    </recommendedName>
    <alternativeName>
        <fullName evidence="11">Oxaloacetate decarboxylase</fullName>
    </alternativeName>
    <alternativeName>
        <fullName evidence="9">Regulator of ribonuclease activity homolog</fullName>
    </alternativeName>
    <alternativeName>
        <fullName evidence="10">RraA-like protein</fullName>
    </alternativeName>
</protein>
<dbReference type="Gene3D" id="3.50.30.40">
    <property type="entry name" value="Ribonuclease E inhibitor RraA/RraA-like"/>
    <property type="match status" value="1"/>
</dbReference>
<dbReference type="PANTHER" id="PTHR33254">
    <property type="entry name" value="4-HYDROXY-4-METHYL-2-OXOGLUTARATE ALDOLASE 3-RELATED"/>
    <property type="match status" value="1"/>
</dbReference>
<dbReference type="InterPro" id="IPR005493">
    <property type="entry name" value="RraA/RraA-like"/>
</dbReference>
<evidence type="ECO:0000256" key="12">
    <source>
        <dbReference type="ARBA" id="ARBA00047973"/>
    </source>
</evidence>
<dbReference type="KEGG" id="psuu:Psuf_073360"/>
<accession>A0A6F8YVJ8</accession>
<evidence type="ECO:0000256" key="1">
    <source>
        <dbReference type="ARBA" id="ARBA00001342"/>
    </source>
</evidence>
<reference evidence="14 15" key="2">
    <citation type="submission" date="2020-03" db="EMBL/GenBank/DDBJ databases">
        <authorList>
            <person name="Ichikawa N."/>
            <person name="Kimura A."/>
            <person name="Kitahashi Y."/>
            <person name="Uohara A."/>
        </authorList>
    </citation>
    <scope>NUCLEOTIDE SEQUENCE [LARGE SCALE GENOMIC DNA]</scope>
    <source>
        <strain evidence="14 15">NBRC 105367</strain>
    </source>
</reference>
<evidence type="ECO:0000256" key="5">
    <source>
        <dbReference type="ARBA" id="ARBA00012213"/>
    </source>
</evidence>
<name>A0A6F8YVJ8_9ACTN</name>
<dbReference type="AlphaFoldDB" id="A0A6F8YVJ8"/>
<comment type="catalytic activity">
    <reaction evidence="12">
        <text>oxaloacetate + H(+) = pyruvate + CO2</text>
        <dbReference type="Rhea" id="RHEA:15641"/>
        <dbReference type="ChEBI" id="CHEBI:15361"/>
        <dbReference type="ChEBI" id="CHEBI:15378"/>
        <dbReference type="ChEBI" id="CHEBI:16452"/>
        <dbReference type="ChEBI" id="CHEBI:16526"/>
        <dbReference type="EC" id="4.1.1.112"/>
    </reaction>
</comment>
<proteinExistence type="inferred from homology"/>
<reference evidence="14 15" key="1">
    <citation type="submission" date="2020-03" db="EMBL/GenBank/DDBJ databases">
        <title>Whole genome shotgun sequence of Phytohabitans suffuscus NBRC 105367.</title>
        <authorList>
            <person name="Komaki H."/>
            <person name="Tamura T."/>
        </authorList>
    </citation>
    <scope>NUCLEOTIDE SEQUENCE [LARGE SCALE GENOMIC DNA]</scope>
    <source>
        <strain evidence="14 15">NBRC 105367</strain>
    </source>
</reference>
<dbReference type="Pfam" id="PF03737">
    <property type="entry name" value="RraA-like"/>
    <property type="match status" value="1"/>
</dbReference>
<comment type="catalytic activity">
    <reaction evidence="1">
        <text>4-hydroxy-4-methyl-2-oxoglutarate = 2 pyruvate</text>
        <dbReference type="Rhea" id="RHEA:22748"/>
        <dbReference type="ChEBI" id="CHEBI:15361"/>
        <dbReference type="ChEBI" id="CHEBI:58276"/>
        <dbReference type="EC" id="4.1.3.17"/>
    </reaction>
</comment>
<evidence type="ECO:0000313" key="14">
    <source>
        <dbReference type="EMBL" id="BCB90023.1"/>
    </source>
</evidence>
<comment type="cofactor">
    <cofactor evidence="2">
        <name>a divalent metal cation</name>
        <dbReference type="ChEBI" id="CHEBI:60240"/>
    </cofactor>
</comment>
<evidence type="ECO:0000256" key="4">
    <source>
        <dbReference type="ARBA" id="ARBA00011233"/>
    </source>
</evidence>